<dbReference type="AlphaFoldDB" id="A0A0E2Z9L3"/>
<feature type="region of interest" description="Disordered" evidence="1">
    <location>
        <begin position="86"/>
        <end position="113"/>
    </location>
</feature>
<organism evidence="2 3">
    <name type="scientific">Nitrosococcus oceani C-27</name>
    <dbReference type="NCBI Taxonomy" id="314279"/>
    <lineage>
        <taxon>Bacteria</taxon>
        <taxon>Pseudomonadati</taxon>
        <taxon>Pseudomonadota</taxon>
        <taxon>Gammaproteobacteria</taxon>
        <taxon>Chromatiales</taxon>
        <taxon>Chromatiaceae</taxon>
        <taxon>Nitrosococcus</taxon>
    </lineage>
</organism>
<proteinExistence type="predicted"/>
<evidence type="ECO:0000256" key="1">
    <source>
        <dbReference type="SAM" id="MobiDB-lite"/>
    </source>
</evidence>
<dbReference type="Proteomes" id="UP000028839">
    <property type="component" value="Unassembled WGS sequence"/>
</dbReference>
<comment type="caution">
    <text evidence="2">The sequence shown here is derived from an EMBL/GenBank/DDBJ whole genome shotgun (WGS) entry which is preliminary data.</text>
</comment>
<protein>
    <submittedName>
        <fullName evidence="2">Uncharacterized protein</fullName>
    </submittedName>
</protein>
<dbReference type="OrthoDB" id="9875123at2"/>
<dbReference type="EMBL" id="JPGN01000021">
    <property type="protein sequence ID" value="KFI20405.1"/>
    <property type="molecule type" value="Genomic_DNA"/>
</dbReference>
<gene>
    <name evidence="2" type="ORF">IB75_03320</name>
</gene>
<reference evidence="2 3" key="1">
    <citation type="submission" date="2014-07" db="EMBL/GenBank/DDBJ databases">
        <title>Comparative analysis of Nitrosococcus oceani genome inventories of strains from Pacific and Atlantic gyres.</title>
        <authorList>
            <person name="Lim C.K."/>
            <person name="Wang L."/>
            <person name="Sayavedra-Soto L.A."/>
            <person name="Klotz M.G."/>
        </authorList>
    </citation>
    <scope>NUCLEOTIDE SEQUENCE [LARGE SCALE GENOMIC DNA]</scope>
    <source>
        <strain evidence="2 3">C-27</strain>
    </source>
</reference>
<evidence type="ECO:0000313" key="3">
    <source>
        <dbReference type="Proteomes" id="UP000028839"/>
    </source>
</evidence>
<sequence length="127" mass="14525">MASTTPQQISVSLDTRIPLEALVLQRLHRLPKDRQNDWLRQLVLTAFQSECHVIKSEQRQPAFSNSMRKSNTTSYMYSRHSTPIAKLQRAEAVAGPPNCPNRTELPNPFPVNKAHKPFTHLRRVIGE</sequence>
<accession>A0A0E2Z9L3</accession>
<dbReference type="HOGENOM" id="CLU_2000020_0_0_6"/>
<name>A0A0E2Z9L3_9GAMM</name>
<evidence type="ECO:0000313" key="2">
    <source>
        <dbReference type="EMBL" id="KFI20405.1"/>
    </source>
</evidence>